<gene>
    <name evidence="6" type="ORF">Aple_013390</name>
</gene>
<dbReference type="GO" id="GO:0032993">
    <property type="term" value="C:protein-DNA complex"/>
    <property type="evidence" value="ECO:0007669"/>
    <property type="project" value="TreeGrafter"/>
</dbReference>
<dbReference type="GO" id="GO:0003700">
    <property type="term" value="F:DNA-binding transcription factor activity"/>
    <property type="evidence" value="ECO:0007669"/>
    <property type="project" value="InterPro"/>
</dbReference>
<keyword evidence="2" id="KW-0805">Transcription regulation</keyword>
<dbReference type="AlphaFoldDB" id="A0A5M3XB99"/>
<comment type="similarity">
    <text evidence="1">Belongs to the LysR transcriptional regulatory family.</text>
</comment>
<dbReference type="InterPro" id="IPR000847">
    <property type="entry name" value="LysR_HTH_N"/>
</dbReference>
<evidence type="ECO:0000256" key="1">
    <source>
        <dbReference type="ARBA" id="ARBA00009437"/>
    </source>
</evidence>
<dbReference type="PANTHER" id="PTHR30346:SF0">
    <property type="entry name" value="HCA OPERON TRANSCRIPTIONAL ACTIVATOR HCAR"/>
    <property type="match status" value="1"/>
</dbReference>
<dbReference type="PROSITE" id="PS50931">
    <property type="entry name" value="HTH_LYSR"/>
    <property type="match status" value="1"/>
</dbReference>
<dbReference type="InterPro" id="IPR005119">
    <property type="entry name" value="LysR_subst-bd"/>
</dbReference>
<dbReference type="InterPro" id="IPR036388">
    <property type="entry name" value="WH-like_DNA-bd_sf"/>
</dbReference>
<proteinExistence type="inferred from homology"/>
<protein>
    <submittedName>
        <fullName evidence="6">LysR family transcriptional regulator</fullName>
    </submittedName>
</protein>
<dbReference type="PANTHER" id="PTHR30346">
    <property type="entry name" value="TRANSCRIPTIONAL DUAL REGULATOR HCAR-RELATED"/>
    <property type="match status" value="1"/>
</dbReference>
<dbReference type="Proteomes" id="UP000377595">
    <property type="component" value="Unassembled WGS sequence"/>
</dbReference>
<name>A0A5M3XB99_9ACTN</name>
<sequence length="287" mass="31667">MSKRIAALEHLLGVPLFTRSRHGTALTVDGQAFLPHARTALLAVQAAIQSVRPAGRALRVDVLGRRLASADLVIDFHTRHPDVEIDVIGLSTAQEAVDALLGGSIDATFRYIHDPAALPAAIAHERVYDEPLDLLVGPRHPLAKSPGIRLSDLTDHRIWVPGIVAGSEWGGYYAAMAEEFGLHIDPTGPNFGIEHLMDTITDSATLSTFVGTRTRIVWPTRHDLRRIPVSHPTPVYPWSLARHTINRHPDLVKLRDYLLNLPTPAFRPDSWTPPHARRDQGQARPLL</sequence>
<comment type="caution">
    <text evidence="6">The sequence shown here is derived from an EMBL/GenBank/DDBJ whole genome shotgun (WGS) entry which is preliminary data.</text>
</comment>
<reference evidence="6 7" key="1">
    <citation type="submission" date="2019-10" db="EMBL/GenBank/DDBJ databases">
        <title>Whole genome shotgun sequence of Acrocarpospora pleiomorpha NBRC 16267.</title>
        <authorList>
            <person name="Ichikawa N."/>
            <person name="Kimura A."/>
            <person name="Kitahashi Y."/>
            <person name="Komaki H."/>
            <person name="Oguchi A."/>
        </authorList>
    </citation>
    <scope>NUCLEOTIDE SEQUENCE [LARGE SCALE GENOMIC DNA]</scope>
    <source>
        <strain evidence="6 7">NBRC 16267</strain>
    </source>
</reference>
<dbReference type="GO" id="GO:0003677">
    <property type="term" value="F:DNA binding"/>
    <property type="evidence" value="ECO:0007669"/>
    <property type="project" value="UniProtKB-KW"/>
</dbReference>
<dbReference type="SUPFAM" id="SSF46785">
    <property type="entry name" value="Winged helix' DNA-binding domain"/>
    <property type="match status" value="1"/>
</dbReference>
<dbReference type="Gene3D" id="1.10.10.10">
    <property type="entry name" value="Winged helix-like DNA-binding domain superfamily/Winged helix DNA-binding domain"/>
    <property type="match status" value="1"/>
</dbReference>
<dbReference type="SUPFAM" id="SSF53850">
    <property type="entry name" value="Periplasmic binding protein-like II"/>
    <property type="match status" value="1"/>
</dbReference>
<dbReference type="Pfam" id="PF00126">
    <property type="entry name" value="HTH_1"/>
    <property type="match status" value="1"/>
</dbReference>
<evidence type="ECO:0000256" key="4">
    <source>
        <dbReference type="ARBA" id="ARBA00023163"/>
    </source>
</evidence>
<evidence type="ECO:0000313" key="7">
    <source>
        <dbReference type="Proteomes" id="UP000377595"/>
    </source>
</evidence>
<evidence type="ECO:0000313" key="6">
    <source>
        <dbReference type="EMBL" id="GES18444.1"/>
    </source>
</evidence>
<dbReference type="EMBL" id="BLAF01000007">
    <property type="protein sequence ID" value="GES18444.1"/>
    <property type="molecule type" value="Genomic_DNA"/>
</dbReference>
<dbReference type="InterPro" id="IPR036390">
    <property type="entry name" value="WH_DNA-bd_sf"/>
</dbReference>
<dbReference type="Pfam" id="PF03466">
    <property type="entry name" value="LysR_substrate"/>
    <property type="match status" value="1"/>
</dbReference>
<keyword evidence="7" id="KW-1185">Reference proteome</keyword>
<evidence type="ECO:0000256" key="2">
    <source>
        <dbReference type="ARBA" id="ARBA00023015"/>
    </source>
</evidence>
<accession>A0A5M3XB99</accession>
<dbReference type="Gene3D" id="3.40.190.10">
    <property type="entry name" value="Periplasmic binding protein-like II"/>
    <property type="match status" value="2"/>
</dbReference>
<organism evidence="6 7">
    <name type="scientific">Acrocarpospora pleiomorpha</name>
    <dbReference type="NCBI Taxonomy" id="90975"/>
    <lineage>
        <taxon>Bacteria</taxon>
        <taxon>Bacillati</taxon>
        <taxon>Actinomycetota</taxon>
        <taxon>Actinomycetes</taxon>
        <taxon>Streptosporangiales</taxon>
        <taxon>Streptosporangiaceae</taxon>
        <taxon>Acrocarpospora</taxon>
    </lineage>
</organism>
<keyword evidence="4" id="KW-0804">Transcription</keyword>
<feature type="domain" description="HTH lysR-type" evidence="5">
    <location>
        <begin position="1"/>
        <end position="27"/>
    </location>
</feature>
<evidence type="ECO:0000256" key="3">
    <source>
        <dbReference type="ARBA" id="ARBA00023125"/>
    </source>
</evidence>
<keyword evidence="3" id="KW-0238">DNA-binding</keyword>
<evidence type="ECO:0000259" key="5">
    <source>
        <dbReference type="PROSITE" id="PS50931"/>
    </source>
</evidence>